<organism evidence="3 4">
    <name type="scientific">Pythium insidiosum</name>
    <name type="common">Pythiosis disease agent</name>
    <dbReference type="NCBI Taxonomy" id="114742"/>
    <lineage>
        <taxon>Eukaryota</taxon>
        <taxon>Sar</taxon>
        <taxon>Stramenopiles</taxon>
        <taxon>Oomycota</taxon>
        <taxon>Peronosporomycetes</taxon>
        <taxon>Pythiales</taxon>
        <taxon>Pythiaceae</taxon>
        <taxon>Pythium</taxon>
    </lineage>
</organism>
<keyword evidence="4" id="KW-1185">Reference proteome</keyword>
<evidence type="ECO:0000313" key="3">
    <source>
        <dbReference type="EMBL" id="KAJ0404997.1"/>
    </source>
</evidence>
<accession>A0AAD5Q8U1</accession>
<dbReference type="Proteomes" id="UP001209570">
    <property type="component" value="Unassembled WGS sequence"/>
</dbReference>
<comment type="caution">
    <text evidence="3">The sequence shown here is derived from an EMBL/GenBank/DDBJ whole genome shotgun (WGS) entry which is preliminary data.</text>
</comment>
<gene>
    <name evidence="3" type="ORF">P43SY_004914</name>
</gene>
<dbReference type="Gene3D" id="1.25.40.10">
    <property type="entry name" value="Tetratricopeptide repeat domain"/>
    <property type="match status" value="5"/>
</dbReference>
<proteinExistence type="predicted"/>
<reference evidence="3" key="1">
    <citation type="submission" date="2021-12" db="EMBL/GenBank/DDBJ databases">
        <title>Prjna785345.</title>
        <authorList>
            <person name="Rujirawat T."/>
            <person name="Krajaejun T."/>
        </authorList>
    </citation>
    <scope>NUCLEOTIDE SEQUENCE</scope>
    <source>
        <strain evidence="3">Pi057C3</strain>
    </source>
</reference>
<feature type="repeat" description="TPR" evidence="1">
    <location>
        <begin position="389"/>
        <end position="422"/>
    </location>
</feature>
<evidence type="ECO:0000313" key="4">
    <source>
        <dbReference type="Proteomes" id="UP001209570"/>
    </source>
</evidence>
<dbReference type="PANTHER" id="PTHR45153">
    <property type="entry name" value="TETRATRICOPEPTIDE REPEAT PROTEIN 16"/>
    <property type="match status" value="1"/>
</dbReference>
<dbReference type="AlphaFoldDB" id="A0AAD5Q8U1"/>
<feature type="repeat" description="TPR" evidence="1">
    <location>
        <begin position="423"/>
        <end position="456"/>
    </location>
</feature>
<feature type="region of interest" description="Disordered" evidence="2">
    <location>
        <begin position="467"/>
        <end position="508"/>
    </location>
</feature>
<dbReference type="Pfam" id="PF13181">
    <property type="entry name" value="TPR_8"/>
    <property type="match status" value="1"/>
</dbReference>
<dbReference type="PANTHER" id="PTHR45153:SF1">
    <property type="entry name" value="TETRATRICOPEPTIDE REPEAT PROTEIN 16"/>
    <property type="match status" value="1"/>
</dbReference>
<protein>
    <recommendedName>
        <fullName evidence="5">Tetratricopeptide repeat protein</fullName>
    </recommendedName>
</protein>
<dbReference type="InterPro" id="IPR019734">
    <property type="entry name" value="TPR_rpt"/>
</dbReference>
<feature type="compositionally biased region" description="Polar residues" evidence="2">
    <location>
        <begin position="479"/>
        <end position="489"/>
    </location>
</feature>
<dbReference type="SMART" id="SM00028">
    <property type="entry name" value="TPR"/>
    <property type="match status" value="9"/>
</dbReference>
<keyword evidence="1" id="KW-0802">TPR repeat</keyword>
<sequence length="530" mass="59649">MDTGPTPHALELTPLEAAELKEQAADRCIAAGDWDAALLALHKAVFFRPDHAPLYAKLADAYWAIGDLKAAMASYRKLFAVDATPPQRVKDQFALLLDLHAYSLLRHGESPAIALAYLSEAIQLNALDETFWLHRSLAHIQAQCFDKALQDVDHCVNLNGHDVEYFVLRAKLQWRLHMHEKATSDIARAARLDPQHPEVIAHEQRLLREAETIYAQACRHVLVHELREAIGCLDKAAEIAADDPRIYLRRAAVYRELGDLATALRDVDKAQSCHARRAPKAPGKGPETGVDATPAFREIATLRHLILNDLALQCLRDRSFQVALNAMNQVIRGDAELQTRFHDVVTNPYFFVNRGDAYRGLGHLQAALADYHHALRMVPDKQDIRSRVALIHYNFGIAFFNQAHFDKAELEFAKAIEHDDEVAVYHVRKGDAARFQEKHAAASRDYERALQLDPQDADTYNKLQQYASSSSHRERLVSRASNQLPQPTESPKALPPNVSSALKTYKSRHKAVQELLQSRPAFPPLRRPPT</sequence>
<dbReference type="SUPFAM" id="SSF48452">
    <property type="entry name" value="TPR-like"/>
    <property type="match status" value="2"/>
</dbReference>
<feature type="repeat" description="TPR" evidence="1">
    <location>
        <begin position="348"/>
        <end position="381"/>
    </location>
</feature>
<dbReference type="Pfam" id="PF14559">
    <property type="entry name" value="TPR_19"/>
    <property type="match status" value="1"/>
</dbReference>
<name>A0AAD5Q8U1_PYTIN</name>
<dbReference type="InterPro" id="IPR011990">
    <property type="entry name" value="TPR-like_helical_dom_sf"/>
</dbReference>
<dbReference type="EMBL" id="JAKCXM010000052">
    <property type="protein sequence ID" value="KAJ0404997.1"/>
    <property type="molecule type" value="Genomic_DNA"/>
</dbReference>
<evidence type="ECO:0000256" key="1">
    <source>
        <dbReference type="PROSITE-ProRule" id="PRU00339"/>
    </source>
</evidence>
<evidence type="ECO:0008006" key="5">
    <source>
        <dbReference type="Google" id="ProtNLM"/>
    </source>
</evidence>
<dbReference type="PROSITE" id="PS50005">
    <property type="entry name" value="TPR"/>
    <property type="match status" value="3"/>
</dbReference>
<evidence type="ECO:0000256" key="2">
    <source>
        <dbReference type="SAM" id="MobiDB-lite"/>
    </source>
</evidence>